<keyword evidence="2" id="KW-0812">Transmembrane</keyword>
<feature type="compositionally biased region" description="Low complexity" evidence="1">
    <location>
        <begin position="127"/>
        <end position="151"/>
    </location>
</feature>
<feature type="transmembrane region" description="Helical" evidence="2">
    <location>
        <begin position="167"/>
        <end position="192"/>
    </location>
</feature>
<reference evidence="4" key="1">
    <citation type="submission" date="2020-11" db="EMBL/GenBank/DDBJ databases">
        <authorList>
            <person name="Tran Van P."/>
        </authorList>
    </citation>
    <scope>NUCLEOTIDE SEQUENCE</scope>
</reference>
<protein>
    <submittedName>
        <fullName evidence="4">Uncharacterized protein</fullName>
    </submittedName>
</protein>
<feature type="compositionally biased region" description="Low complexity" evidence="1">
    <location>
        <begin position="89"/>
        <end position="109"/>
    </location>
</feature>
<evidence type="ECO:0000256" key="2">
    <source>
        <dbReference type="SAM" id="Phobius"/>
    </source>
</evidence>
<evidence type="ECO:0000313" key="4">
    <source>
        <dbReference type="EMBL" id="CAD7284590.1"/>
    </source>
</evidence>
<feature type="chain" id="PRO_5036210432" evidence="3">
    <location>
        <begin position="22"/>
        <end position="285"/>
    </location>
</feature>
<dbReference type="EMBL" id="OA890874">
    <property type="protein sequence ID" value="CAD7284590.1"/>
    <property type="molecule type" value="Genomic_DNA"/>
</dbReference>
<organism evidence="4">
    <name type="scientific">Notodromas monacha</name>
    <dbReference type="NCBI Taxonomy" id="399045"/>
    <lineage>
        <taxon>Eukaryota</taxon>
        <taxon>Metazoa</taxon>
        <taxon>Ecdysozoa</taxon>
        <taxon>Arthropoda</taxon>
        <taxon>Crustacea</taxon>
        <taxon>Oligostraca</taxon>
        <taxon>Ostracoda</taxon>
        <taxon>Podocopa</taxon>
        <taxon>Podocopida</taxon>
        <taxon>Cypridocopina</taxon>
        <taxon>Cypridoidea</taxon>
        <taxon>Cyprididae</taxon>
        <taxon>Notodromas</taxon>
    </lineage>
</organism>
<dbReference type="Proteomes" id="UP000678499">
    <property type="component" value="Unassembled WGS sequence"/>
</dbReference>
<sequence length="285" mass="30119">MEKAVVVCVALFCVLFAFVNADDAETAVKEPGPQTTTSITTTSEASKTTRRSARASTRQKPNFAHQASHHQTARQMAPADESQLADQQATTPGDADPNTATATTTKAGPVVPPGKEVTSKKPIKIPNATTTAGNSSNNGTTSTDGTSASSGQRVEVSDSDVTLQNQIYILSGVFGALGLIQFLVLISLAVALSSVNAKLRQLQLDMKPSFGTLNRGYMQPEMEMSGLGNPGLDELEARYQQQSPIGNRGDFNGFGSSPSMGMPGSRPPGFPRAHWVGDRVSRNYT</sequence>
<feature type="region of interest" description="Disordered" evidence="1">
    <location>
        <begin position="27"/>
        <end position="157"/>
    </location>
</feature>
<evidence type="ECO:0000256" key="1">
    <source>
        <dbReference type="SAM" id="MobiDB-lite"/>
    </source>
</evidence>
<keyword evidence="2" id="KW-1133">Transmembrane helix</keyword>
<keyword evidence="5" id="KW-1185">Reference proteome</keyword>
<keyword evidence="3" id="KW-0732">Signal</keyword>
<dbReference type="EMBL" id="CAJPEX010008837">
    <property type="protein sequence ID" value="CAG0924742.1"/>
    <property type="molecule type" value="Genomic_DNA"/>
</dbReference>
<name>A0A7R9C1T2_9CRUS</name>
<proteinExistence type="predicted"/>
<evidence type="ECO:0000256" key="3">
    <source>
        <dbReference type="SAM" id="SignalP"/>
    </source>
</evidence>
<gene>
    <name evidence="4" type="ORF">NMOB1V02_LOCUS12195</name>
</gene>
<feature type="compositionally biased region" description="Low complexity" evidence="1">
    <location>
        <begin position="35"/>
        <end position="46"/>
    </location>
</feature>
<accession>A0A7R9C1T2</accession>
<dbReference type="AlphaFoldDB" id="A0A7R9C1T2"/>
<feature type="signal peptide" evidence="3">
    <location>
        <begin position="1"/>
        <end position="21"/>
    </location>
</feature>
<keyword evidence="2" id="KW-0472">Membrane</keyword>
<evidence type="ECO:0000313" key="5">
    <source>
        <dbReference type="Proteomes" id="UP000678499"/>
    </source>
</evidence>